<keyword evidence="10" id="KW-1185">Reference proteome</keyword>
<evidence type="ECO:0000256" key="4">
    <source>
        <dbReference type="ARBA" id="ARBA00023098"/>
    </source>
</evidence>
<reference evidence="11" key="2">
    <citation type="submission" date="2020-12" db="UniProtKB">
        <authorList>
            <consortium name="WormBaseParasite"/>
        </authorList>
    </citation>
    <scope>IDENTIFICATION</scope>
</reference>
<dbReference type="Proteomes" id="UP000035682">
    <property type="component" value="Unplaced"/>
</dbReference>
<dbReference type="SUPFAM" id="SSF52096">
    <property type="entry name" value="ClpP/crotonase"/>
    <property type="match status" value="1"/>
</dbReference>
<dbReference type="AlphaFoldDB" id="A0A090L876"/>
<dbReference type="Pfam" id="PF00378">
    <property type="entry name" value="ECH_1"/>
    <property type="match status" value="1"/>
</dbReference>
<evidence type="ECO:0000313" key="12">
    <source>
        <dbReference type="WormBase" id="SRAE_2000062600"/>
    </source>
</evidence>
<keyword evidence="4" id="KW-0443">Lipid metabolism</keyword>
<accession>A0A090L876</accession>
<dbReference type="Gene3D" id="3.90.226.10">
    <property type="entry name" value="2-enoyl-CoA Hydratase, Chain A, domain 1"/>
    <property type="match status" value="1"/>
</dbReference>
<dbReference type="GeneID" id="36378316"/>
<dbReference type="WBParaSite" id="SRAE_2000062600.1">
    <property type="protein sequence ID" value="SRAE_2000062600.1"/>
    <property type="gene ID" value="WBGene00260822"/>
</dbReference>
<comment type="function">
    <text evidence="6">May play a role in fatty acid biosynthesis and insulin sensitivity.</text>
</comment>
<dbReference type="WormBase" id="SRAE_2000062600">
    <property type="protein sequence ID" value="SRP04084"/>
    <property type="gene ID" value="WBGene00260822"/>
</dbReference>
<dbReference type="PANTHER" id="PTHR43602">
    <property type="match status" value="1"/>
</dbReference>
<reference evidence="9 10" key="1">
    <citation type="submission" date="2014-09" db="EMBL/GenBank/DDBJ databases">
        <authorList>
            <person name="Martin A.A."/>
        </authorList>
    </citation>
    <scope>NUCLEOTIDE SEQUENCE</scope>
    <source>
        <strain evidence="10">ED321</strain>
        <strain evidence="9">ED321 Heterogonic</strain>
    </source>
</reference>
<evidence type="ECO:0000256" key="7">
    <source>
        <dbReference type="ARBA" id="ARBA00040545"/>
    </source>
</evidence>
<evidence type="ECO:0000256" key="6">
    <source>
        <dbReference type="ARBA" id="ARBA00037410"/>
    </source>
</evidence>
<gene>
    <name evidence="9 11 12" type="ORF">SRAE_2000062600</name>
</gene>
<dbReference type="Gene3D" id="1.10.12.10">
    <property type="entry name" value="Lyase 2-enoyl-coa Hydratase, Chain A, domain 2"/>
    <property type="match status" value="1"/>
</dbReference>
<evidence type="ECO:0000256" key="1">
    <source>
        <dbReference type="ARBA" id="ARBA00004173"/>
    </source>
</evidence>
<evidence type="ECO:0000256" key="5">
    <source>
        <dbReference type="ARBA" id="ARBA00023128"/>
    </source>
</evidence>
<dbReference type="CTD" id="36378316"/>
<keyword evidence="2" id="KW-0276">Fatty acid metabolism</keyword>
<evidence type="ECO:0000313" key="10">
    <source>
        <dbReference type="Proteomes" id="UP000035682"/>
    </source>
</evidence>
<sequence length="303" mass="33742">MNILSLSKNLINRSPLFKTTSIRLCSSEPKKKDCLDREIYHGNSTVRLVMNSPKNRNALSMEMLNTLYQELFYINKINKVRSVILAGEGPAFSAGHDLKELTTEKGINYHKEIFSRCTQLMKLIQSMQIPVIAEVNGVAAAAGLQLALSCDIVVASEKSKFSVPGVKAGLFCHTPGIPLVRNIPQKIAMGMLFTGRPLNAEEAMKAGMITKIVPEDQVKFEALSYAEDIQNLSKSVISLGKTFAQTQVELSQNDAYRYGEAIMVENLKLVDTQEGIKAFIEKRKPNFTHENDKVTDKKDDENK</sequence>
<name>A0A090L876_STRRB</name>
<dbReference type="GO" id="GO:0006631">
    <property type="term" value="P:fatty acid metabolic process"/>
    <property type="evidence" value="ECO:0007669"/>
    <property type="project" value="UniProtKB-KW"/>
</dbReference>
<dbReference type="InterPro" id="IPR029045">
    <property type="entry name" value="ClpP/crotonase-like_dom_sf"/>
</dbReference>
<evidence type="ECO:0000313" key="11">
    <source>
        <dbReference type="WBParaSite" id="SRAE_2000062600.1"/>
    </source>
</evidence>
<dbReference type="InterPro" id="IPR018376">
    <property type="entry name" value="Enoyl-CoA_hyd/isom_CS"/>
</dbReference>
<dbReference type="GO" id="GO:0016836">
    <property type="term" value="F:hydro-lyase activity"/>
    <property type="evidence" value="ECO:0007669"/>
    <property type="project" value="TreeGrafter"/>
</dbReference>
<dbReference type="EMBL" id="LN609529">
    <property type="protein sequence ID" value="CEF65952.1"/>
    <property type="molecule type" value="Genomic_DNA"/>
</dbReference>
<dbReference type="PROSITE" id="PS00166">
    <property type="entry name" value="ENOYL_COA_HYDRATASE"/>
    <property type="match status" value="1"/>
</dbReference>
<keyword evidence="5" id="KW-0496">Mitochondrion</keyword>
<dbReference type="OrthoDB" id="2139957at2759"/>
<dbReference type="RefSeq" id="XP_024505152.1">
    <property type="nucleotide sequence ID" value="XM_024651479.1"/>
</dbReference>
<comment type="similarity">
    <text evidence="8">Belongs to the enoyl-CoA hydratase/isomerase family.</text>
</comment>
<evidence type="ECO:0000256" key="3">
    <source>
        <dbReference type="ARBA" id="ARBA00022946"/>
    </source>
</evidence>
<evidence type="ECO:0000256" key="2">
    <source>
        <dbReference type="ARBA" id="ARBA00022832"/>
    </source>
</evidence>
<dbReference type="CDD" id="cd06558">
    <property type="entry name" value="crotonase-like"/>
    <property type="match status" value="1"/>
</dbReference>
<organism evidence="9">
    <name type="scientific">Strongyloides ratti</name>
    <name type="common">Parasitic roundworm</name>
    <dbReference type="NCBI Taxonomy" id="34506"/>
    <lineage>
        <taxon>Eukaryota</taxon>
        <taxon>Metazoa</taxon>
        <taxon>Ecdysozoa</taxon>
        <taxon>Nematoda</taxon>
        <taxon>Chromadorea</taxon>
        <taxon>Rhabditida</taxon>
        <taxon>Tylenchina</taxon>
        <taxon>Panagrolaimomorpha</taxon>
        <taxon>Strongyloidoidea</taxon>
        <taxon>Strongyloididae</taxon>
        <taxon>Strongyloides</taxon>
    </lineage>
</organism>
<proteinExistence type="inferred from homology"/>
<protein>
    <recommendedName>
        <fullName evidence="7">Enoyl-CoA hydratase domain-containing protein 3, mitochondrial</fullName>
    </recommendedName>
</protein>
<keyword evidence="3" id="KW-0809">Transit peptide</keyword>
<comment type="subcellular location">
    <subcellularLocation>
        <location evidence="1">Mitochondrion</location>
    </subcellularLocation>
</comment>
<dbReference type="PANTHER" id="PTHR43602:SF1">
    <property type="entry name" value="ENOYL-COA HYDRATASE DOMAIN-CONTAINING PROTEIN 3, MITOCHONDRIAL"/>
    <property type="match status" value="1"/>
</dbReference>
<dbReference type="InterPro" id="IPR052377">
    <property type="entry name" value="Mitochondrial_ECH-domain"/>
</dbReference>
<dbReference type="OMA" id="SCDMVVC"/>
<evidence type="ECO:0000256" key="8">
    <source>
        <dbReference type="RuleBase" id="RU003707"/>
    </source>
</evidence>
<dbReference type="InterPro" id="IPR001753">
    <property type="entry name" value="Enoyl-CoA_hydra/iso"/>
</dbReference>
<dbReference type="InterPro" id="IPR014748">
    <property type="entry name" value="Enoyl-CoA_hydra_C"/>
</dbReference>
<dbReference type="STRING" id="34506.A0A090L876"/>
<evidence type="ECO:0000313" key="9">
    <source>
        <dbReference type="EMBL" id="CEF65952.1"/>
    </source>
</evidence>
<dbReference type="GO" id="GO:0005739">
    <property type="term" value="C:mitochondrion"/>
    <property type="evidence" value="ECO:0007669"/>
    <property type="project" value="UniProtKB-SubCell"/>
</dbReference>